<organism evidence="1 2">
    <name type="scientific">Paludibacter jiangxiensis</name>
    <dbReference type="NCBI Taxonomy" id="681398"/>
    <lineage>
        <taxon>Bacteria</taxon>
        <taxon>Pseudomonadati</taxon>
        <taxon>Bacteroidota</taxon>
        <taxon>Bacteroidia</taxon>
        <taxon>Bacteroidales</taxon>
        <taxon>Paludibacteraceae</taxon>
        <taxon>Paludibacter</taxon>
    </lineage>
</organism>
<name>A0A161LEM3_9BACT</name>
<gene>
    <name evidence="1" type="ORF">PJIAN_3459</name>
</gene>
<proteinExistence type="predicted"/>
<reference evidence="2" key="2">
    <citation type="journal article" date="2017" name="Genome Announc.">
        <title>Draft genome sequence of Paludibacter jiangxiensis NM7(T), a propionate-producing fermentative bacterium.</title>
        <authorList>
            <person name="Qiu Y.-L."/>
            <person name="Tourlousse D.M."/>
            <person name="Matsuura N."/>
            <person name="Ohashi A."/>
            <person name="Sekiguchi Y."/>
        </authorList>
    </citation>
    <scope>NUCLEOTIDE SEQUENCE [LARGE SCALE GENOMIC DNA]</scope>
    <source>
        <strain evidence="2">NM7</strain>
    </source>
</reference>
<protein>
    <submittedName>
        <fullName evidence="1">Uncharacterized protein</fullName>
    </submittedName>
</protein>
<accession>A0A161LEM3</accession>
<dbReference type="Proteomes" id="UP000076586">
    <property type="component" value="Unassembled WGS sequence"/>
</dbReference>
<keyword evidence="2" id="KW-1185">Reference proteome</keyword>
<reference evidence="2" key="1">
    <citation type="submission" date="2016-04" db="EMBL/GenBank/DDBJ databases">
        <title>Draft genome sequence of Paludibacter jiangxiensis strain NM7.</title>
        <authorList>
            <person name="Qiu Y."/>
            <person name="Matsuura N."/>
            <person name="Ohashi A."/>
            <person name="Tourlousse M.D."/>
            <person name="Sekiguchi Y."/>
        </authorList>
    </citation>
    <scope>NUCLEOTIDE SEQUENCE [LARGE SCALE GENOMIC DNA]</scope>
    <source>
        <strain evidence="2">NM7</strain>
    </source>
</reference>
<sequence>MKNFFFPKALFIVIIATFICTPILKATEPETLLGISFDYDKQEVTITVASSGCTQKQDFQFVVKGNQLTINRTRPDFCKAMESPVSFIYSLKEAGIDPNKALTITNKFIVNPYIARIKKAPTK</sequence>
<dbReference type="AlphaFoldDB" id="A0A161LEM3"/>
<dbReference type="RefSeq" id="WP_068704059.1">
    <property type="nucleotide sequence ID" value="NZ_BDCR01000003.1"/>
</dbReference>
<evidence type="ECO:0000313" key="2">
    <source>
        <dbReference type="Proteomes" id="UP000076586"/>
    </source>
</evidence>
<comment type="caution">
    <text evidence="1">The sequence shown here is derived from an EMBL/GenBank/DDBJ whole genome shotgun (WGS) entry which is preliminary data.</text>
</comment>
<dbReference type="STRING" id="681398.PJIAN_3459"/>
<evidence type="ECO:0000313" key="1">
    <source>
        <dbReference type="EMBL" id="GAT63145.1"/>
    </source>
</evidence>
<dbReference type="OrthoDB" id="8777961at2"/>
<dbReference type="EMBL" id="BDCR01000003">
    <property type="protein sequence ID" value="GAT63145.1"/>
    <property type="molecule type" value="Genomic_DNA"/>
</dbReference>